<evidence type="ECO:0000256" key="6">
    <source>
        <dbReference type="ARBA" id="ARBA00049743"/>
    </source>
</evidence>
<dbReference type="GO" id="GO:0015267">
    <property type="term" value="F:channel activity"/>
    <property type="evidence" value="ECO:0007669"/>
    <property type="project" value="TreeGrafter"/>
</dbReference>
<sequence length="136" mass="16155">MQAEWNASIEMNIDTAPVLNRWFVLLERVKGNPKIVPVYRVFIDQSCFAPGFNALILLNLRLLEGLGFETSWRKMKEDWWPVWPAVQLVNFYLIPLNMRVIIVQIVAFFWNAYLSYKTQTALKEEPTRYTEYMYIV</sequence>
<dbReference type="GO" id="GO:1901858">
    <property type="term" value="P:regulation of mitochondrial DNA metabolic process"/>
    <property type="evidence" value="ECO:0007669"/>
    <property type="project" value="TreeGrafter"/>
</dbReference>
<accession>A0A0B1SVJ5</accession>
<evidence type="ECO:0000256" key="4">
    <source>
        <dbReference type="ARBA" id="ARBA00022989"/>
    </source>
</evidence>
<keyword evidence="5 7" id="KW-0472">Membrane</keyword>
<keyword evidence="9" id="KW-1185">Reference proteome</keyword>
<keyword evidence="4 7" id="KW-1133">Transmembrane helix</keyword>
<evidence type="ECO:0000256" key="7">
    <source>
        <dbReference type="RuleBase" id="RU363053"/>
    </source>
</evidence>
<comment type="caution">
    <text evidence="7">Lacks conserved residue(s) required for the propagation of feature annotation.</text>
</comment>
<dbReference type="EMBL" id="KN554903">
    <property type="protein sequence ID" value="KHJ88984.1"/>
    <property type="molecule type" value="Genomic_DNA"/>
</dbReference>
<dbReference type="GO" id="GO:0005739">
    <property type="term" value="C:mitochondrion"/>
    <property type="evidence" value="ECO:0007669"/>
    <property type="project" value="TreeGrafter"/>
</dbReference>
<keyword evidence="3 7" id="KW-0812">Transmembrane</keyword>
<dbReference type="PANTHER" id="PTHR11266">
    <property type="entry name" value="PEROXISOMAL MEMBRANE PROTEIN 2, PXMP2 MPV17"/>
    <property type="match status" value="1"/>
</dbReference>
<evidence type="ECO:0000256" key="3">
    <source>
        <dbReference type="ARBA" id="ARBA00022692"/>
    </source>
</evidence>
<dbReference type="PANTHER" id="PTHR11266:SF17">
    <property type="entry name" value="PROTEIN MPV17"/>
    <property type="match status" value="1"/>
</dbReference>
<comment type="similarity">
    <text evidence="2 7">Belongs to the peroxisomal membrane protein PXMP2/4 family.</text>
</comment>
<protein>
    <recommendedName>
        <fullName evidence="6">Mitochondrial inner membrane protein Mpv17</fullName>
    </recommendedName>
</protein>
<gene>
    <name evidence="8" type="ORF">OESDEN_11209</name>
</gene>
<feature type="transmembrane region" description="Helical" evidence="7">
    <location>
        <begin position="89"/>
        <end position="113"/>
    </location>
</feature>
<organism evidence="8 9">
    <name type="scientific">Oesophagostomum dentatum</name>
    <name type="common">Nodular worm</name>
    <dbReference type="NCBI Taxonomy" id="61180"/>
    <lineage>
        <taxon>Eukaryota</taxon>
        <taxon>Metazoa</taxon>
        <taxon>Ecdysozoa</taxon>
        <taxon>Nematoda</taxon>
        <taxon>Chromadorea</taxon>
        <taxon>Rhabditida</taxon>
        <taxon>Rhabditina</taxon>
        <taxon>Rhabditomorpha</taxon>
        <taxon>Strongyloidea</taxon>
        <taxon>Strongylidae</taxon>
        <taxon>Oesophagostomum</taxon>
    </lineage>
</organism>
<dbReference type="AlphaFoldDB" id="A0A0B1SVJ5"/>
<dbReference type="Proteomes" id="UP000053660">
    <property type="component" value="Unassembled WGS sequence"/>
</dbReference>
<name>A0A0B1SVJ5_OESDE</name>
<evidence type="ECO:0000256" key="5">
    <source>
        <dbReference type="ARBA" id="ARBA00023136"/>
    </source>
</evidence>
<dbReference type="Pfam" id="PF04117">
    <property type="entry name" value="Mpv17_PMP22"/>
    <property type="match status" value="1"/>
</dbReference>
<evidence type="ECO:0000313" key="8">
    <source>
        <dbReference type="EMBL" id="KHJ88984.1"/>
    </source>
</evidence>
<evidence type="ECO:0000256" key="2">
    <source>
        <dbReference type="ARBA" id="ARBA00006824"/>
    </source>
</evidence>
<evidence type="ECO:0000256" key="1">
    <source>
        <dbReference type="ARBA" id="ARBA00004141"/>
    </source>
</evidence>
<evidence type="ECO:0000313" key="9">
    <source>
        <dbReference type="Proteomes" id="UP000053660"/>
    </source>
</evidence>
<dbReference type="OrthoDB" id="430207at2759"/>
<comment type="subcellular location">
    <subcellularLocation>
        <location evidence="1">Membrane</location>
        <topology evidence="1">Multi-pass membrane protein</topology>
    </subcellularLocation>
</comment>
<dbReference type="InterPro" id="IPR007248">
    <property type="entry name" value="Mpv17_PMP22"/>
</dbReference>
<dbReference type="GO" id="GO:0016020">
    <property type="term" value="C:membrane"/>
    <property type="evidence" value="ECO:0007669"/>
    <property type="project" value="UniProtKB-SubCell"/>
</dbReference>
<proteinExistence type="inferred from homology"/>
<reference evidence="8 9" key="1">
    <citation type="submission" date="2014-03" db="EMBL/GenBank/DDBJ databases">
        <title>Draft genome of the hookworm Oesophagostomum dentatum.</title>
        <authorList>
            <person name="Mitreva M."/>
        </authorList>
    </citation>
    <scope>NUCLEOTIDE SEQUENCE [LARGE SCALE GENOMIC DNA]</scope>
    <source>
        <strain evidence="8 9">OD-Hann</strain>
    </source>
</reference>